<keyword evidence="4" id="KW-1133">Transmembrane helix</keyword>
<dbReference type="PANTHER" id="PTHR44186:SF1">
    <property type="entry name" value="BARDET-BIEDL SYNDROME 4 PROTEIN"/>
    <property type="match status" value="1"/>
</dbReference>
<keyword evidence="4" id="KW-0472">Membrane</keyword>
<dbReference type="OrthoDB" id="2658060at2"/>
<feature type="repeat" description="TPR" evidence="3">
    <location>
        <begin position="100"/>
        <end position="133"/>
    </location>
</feature>
<evidence type="ECO:0000313" key="5">
    <source>
        <dbReference type="EMBL" id="AZN42747.1"/>
    </source>
</evidence>
<proteinExistence type="predicted"/>
<dbReference type="KEGG" id="palb:EJC50_25955"/>
<dbReference type="RefSeq" id="WP_126018731.1">
    <property type="nucleotide sequence ID" value="NZ_CP034437.1"/>
</dbReference>
<accession>A0A3Q8X8A6</accession>
<dbReference type="AlphaFoldDB" id="A0A3Q8X8A6"/>
<dbReference type="PANTHER" id="PTHR44186">
    <property type="match status" value="1"/>
</dbReference>
<evidence type="ECO:0000256" key="1">
    <source>
        <dbReference type="ARBA" id="ARBA00022737"/>
    </source>
</evidence>
<dbReference type="EMBL" id="CP034437">
    <property type="protein sequence ID" value="AZN42747.1"/>
    <property type="molecule type" value="Genomic_DNA"/>
</dbReference>
<gene>
    <name evidence="5" type="ORF">EJC50_25955</name>
</gene>
<evidence type="ECO:0000313" key="6">
    <source>
        <dbReference type="Proteomes" id="UP000272528"/>
    </source>
</evidence>
<evidence type="ECO:0000256" key="2">
    <source>
        <dbReference type="ARBA" id="ARBA00022803"/>
    </source>
</evidence>
<keyword evidence="1" id="KW-0677">Repeat</keyword>
<dbReference type="InterPro" id="IPR019734">
    <property type="entry name" value="TPR_rpt"/>
</dbReference>
<dbReference type="SUPFAM" id="SSF48452">
    <property type="entry name" value="TPR-like"/>
    <property type="match status" value="1"/>
</dbReference>
<protein>
    <submittedName>
        <fullName evidence="5">Tetratricopeptide repeat protein</fullName>
    </submittedName>
</protein>
<dbReference type="Gene3D" id="1.25.40.10">
    <property type="entry name" value="Tetratricopeptide repeat domain"/>
    <property type="match status" value="1"/>
</dbReference>
<feature type="transmembrane region" description="Helical" evidence="4">
    <location>
        <begin position="6"/>
        <end position="31"/>
    </location>
</feature>
<keyword evidence="6" id="KW-1185">Reference proteome</keyword>
<dbReference type="Pfam" id="PF13181">
    <property type="entry name" value="TPR_8"/>
    <property type="match status" value="2"/>
</dbReference>
<dbReference type="PROSITE" id="PS50005">
    <property type="entry name" value="TPR"/>
    <property type="match status" value="1"/>
</dbReference>
<keyword evidence="4" id="KW-0812">Transmembrane</keyword>
<organism evidence="5 6">
    <name type="scientific">Paenibacillus albus</name>
    <dbReference type="NCBI Taxonomy" id="2495582"/>
    <lineage>
        <taxon>Bacteria</taxon>
        <taxon>Bacillati</taxon>
        <taxon>Bacillota</taxon>
        <taxon>Bacilli</taxon>
        <taxon>Bacillales</taxon>
        <taxon>Paenibacillaceae</taxon>
        <taxon>Paenibacillus</taxon>
    </lineage>
</organism>
<dbReference type="SMART" id="SM00028">
    <property type="entry name" value="TPR"/>
    <property type="match status" value="2"/>
</dbReference>
<reference evidence="6" key="1">
    <citation type="submission" date="2018-12" db="EMBL/GenBank/DDBJ databases">
        <title>Genome sequence of Peanibacillus sp.</title>
        <authorList>
            <person name="Subramani G."/>
            <person name="Srinivasan S."/>
            <person name="Kim M.K."/>
        </authorList>
    </citation>
    <scope>NUCLEOTIDE SEQUENCE [LARGE SCALE GENOMIC DNA]</scope>
    <source>
        <strain evidence="6">18JY67-1</strain>
    </source>
</reference>
<name>A0A3Q8X8A6_9BACL</name>
<evidence type="ECO:0000256" key="3">
    <source>
        <dbReference type="PROSITE-ProRule" id="PRU00339"/>
    </source>
</evidence>
<dbReference type="InterPro" id="IPR011990">
    <property type="entry name" value="TPR-like_helical_dom_sf"/>
</dbReference>
<dbReference type="Proteomes" id="UP000272528">
    <property type="component" value="Chromosome"/>
</dbReference>
<sequence length="224" mass="26019">MIKLVLFGFLWWLTGSPFLAVIVLLGILYVLDRRYIGLTPSFVKPMRRLGTIRRLRQQVAMNPNDIPAKHELARLLIERKKYREAKEWLMPLQDALEHSAEFWDDLGACLMHLQETDAAEAALRNALSINPRVKYGTPYLRLAAIEAKKDPQKAINHLESFRTIHSSSIEAYYKLASLYEQLGRTGEAKQTLTECSTIYRSLPRYKKRTERKWALLAFMKRLRG</sequence>
<keyword evidence="2 3" id="KW-0802">TPR repeat</keyword>
<evidence type="ECO:0000256" key="4">
    <source>
        <dbReference type="SAM" id="Phobius"/>
    </source>
</evidence>